<dbReference type="AlphaFoldDB" id="A0A1I5EEC7"/>
<protein>
    <submittedName>
        <fullName evidence="1">Uncharacterized protein</fullName>
    </submittedName>
</protein>
<name>A0A1I5EEC7_9PROT</name>
<dbReference type="EMBL" id="FOVJ01000007">
    <property type="protein sequence ID" value="SFO09421.1"/>
    <property type="molecule type" value="Genomic_DNA"/>
</dbReference>
<gene>
    <name evidence="1" type="ORF">SAMN05216386_2611</name>
</gene>
<dbReference type="Proteomes" id="UP000183107">
    <property type="component" value="Unassembled WGS sequence"/>
</dbReference>
<reference evidence="2" key="1">
    <citation type="submission" date="2016-10" db="EMBL/GenBank/DDBJ databases">
        <authorList>
            <person name="Varghese N."/>
        </authorList>
    </citation>
    <scope>NUCLEOTIDE SEQUENCE [LARGE SCALE GENOMIC DNA]</scope>
    <source>
        <strain evidence="2">Nsp8</strain>
    </source>
</reference>
<proteinExistence type="predicted"/>
<evidence type="ECO:0000313" key="1">
    <source>
        <dbReference type="EMBL" id="SFO09421.1"/>
    </source>
</evidence>
<sequence>MLKVKTFLGGRRSRQHIYLLSYATSYISWVTYSDATYCRALSDD</sequence>
<keyword evidence="2" id="KW-1185">Reference proteome</keyword>
<evidence type="ECO:0000313" key="2">
    <source>
        <dbReference type="Proteomes" id="UP000183107"/>
    </source>
</evidence>
<accession>A0A1I5EEC7</accession>
<organism evidence="1 2">
    <name type="scientific">Nitrosospira briensis</name>
    <dbReference type="NCBI Taxonomy" id="35799"/>
    <lineage>
        <taxon>Bacteria</taxon>
        <taxon>Pseudomonadati</taxon>
        <taxon>Pseudomonadota</taxon>
        <taxon>Betaproteobacteria</taxon>
        <taxon>Nitrosomonadales</taxon>
        <taxon>Nitrosomonadaceae</taxon>
        <taxon>Nitrosospira</taxon>
    </lineage>
</organism>